<feature type="region of interest" description="Disordered" evidence="2">
    <location>
        <begin position="1"/>
        <end position="47"/>
    </location>
</feature>
<dbReference type="SUPFAM" id="SSF55874">
    <property type="entry name" value="ATPase domain of HSP90 chaperone/DNA topoisomerase II/histidine kinase"/>
    <property type="match status" value="1"/>
</dbReference>
<sequence length="189" mass="20141">MARLPLPSPLHPARNEPSPRTPGGERTAPLPQPDGLGRLASGPPVAHAPRETRAFDLSASPASVRTARDGVRELLAARGAGTDICDNAVIVTSELVTNALTHSAGDRIVCRVRVTADRVRIEVEDQARSPELPLLRRPGPDDQNGRGLLLVDALSSDWAVSHTPGRPGRVVWAELELNPPSRGTVGPRR</sequence>
<reference evidence="5" key="1">
    <citation type="journal article" date="2019" name="Int. J. Syst. Evol. Microbiol.">
        <title>The Global Catalogue of Microorganisms (GCM) 10K type strain sequencing project: providing services to taxonomists for standard genome sequencing and annotation.</title>
        <authorList>
            <consortium name="The Broad Institute Genomics Platform"/>
            <consortium name="The Broad Institute Genome Sequencing Center for Infectious Disease"/>
            <person name="Wu L."/>
            <person name="Ma J."/>
        </authorList>
    </citation>
    <scope>NUCLEOTIDE SEQUENCE [LARGE SCALE GENOMIC DNA]</scope>
    <source>
        <strain evidence="5">JCM 9095</strain>
    </source>
</reference>
<organism evidence="4 5">
    <name type="scientific">Streptomyces virens</name>
    <dbReference type="NCBI Taxonomy" id="285572"/>
    <lineage>
        <taxon>Bacteria</taxon>
        <taxon>Bacillati</taxon>
        <taxon>Actinomycetota</taxon>
        <taxon>Actinomycetes</taxon>
        <taxon>Kitasatosporales</taxon>
        <taxon>Streptomycetaceae</taxon>
        <taxon>Streptomyces</taxon>
    </lineage>
</organism>
<gene>
    <name evidence="4" type="ORF">GCM10010451_22030</name>
</gene>
<feature type="compositionally biased region" description="Pro residues" evidence="2">
    <location>
        <begin position="1"/>
        <end position="10"/>
    </location>
</feature>
<proteinExistence type="predicted"/>
<keyword evidence="1" id="KW-0723">Serine/threonine-protein kinase</keyword>
<dbReference type="Proteomes" id="UP001501866">
    <property type="component" value="Unassembled WGS sequence"/>
</dbReference>
<evidence type="ECO:0000313" key="4">
    <source>
        <dbReference type="EMBL" id="GAA3172819.1"/>
    </source>
</evidence>
<dbReference type="PANTHER" id="PTHR35526:SF3">
    <property type="entry name" value="ANTI-SIGMA-F FACTOR RSBW"/>
    <property type="match status" value="1"/>
</dbReference>
<feature type="domain" description="Histidine kinase/HSP90-like ATPase" evidence="3">
    <location>
        <begin position="57"/>
        <end position="172"/>
    </location>
</feature>
<evidence type="ECO:0000256" key="1">
    <source>
        <dbReference type="ARBA" id="ARBA00022527"/>
    </source>
</evidence>
<accession>A0ABP6PAF9</accession>
<dbReference type="Pfam" id="PF13581">
    <property type="entry name" value="HATPase_c_2"/>
    <property type="match status" value="1"/>
</dbReference>
<dbReference type="InterPro" id="IPR003594">
    <property type="entry name" value="HATPase_dom"/>
</dbReference>
<dbReference type="EMBL" id="BAAAUH010000012">
    <property type="protein sequence ID" value="GAA3172819.1"/>
    <property type="molecule type" value="Genomic_DNA"/>
</dbReference>
<comment type="caution">
    <text evidence="4">The sequence shown here is derived from an EMBL/GenBank/DDBJ whole genome shotgun (WGS) entry which is preliminary data.</text>
</comment>
<dbReference type="InterPro" id="IPR050267">
    <property type="entry name" value="Anti-sigma-factor_SerPK"/>
</dbReference>
<name>A0ABP6PAF9_9ACTN</name>
<evidence type="ECO:0000256" key="2">
    <source>
        <dbReference type="SAM" id="MobiDB-lite"/>
    </source>
</evidence>
<evidence type="ECO:0000313" key="5">
    <source>
        <dbReference type="Proteomes" id="UP001501866"/>
    </source>
</evidence>
<keyword evidence="5" id="KW-1185">Reference proteome</keyword>
<protein>
    <recommendedName>
        <fullName evidence="3">Histidine kinase/HSP90-like ATPase domain-containing protein</fullName>
    </recommendedName>
</protein>
<dbReference type="Gene3D" id="3.30.565.10">
    <property type="entry name" value="Histidine kinase-like ATPase, C-terminal domain"/>
    <property type="match status" value="1"/>
</dbReference>
<keyword evidence="1" id="KW-0808">Transferase</keyword>
<evidence type="ECO:0000259" key="3">
    <source>
        <dbReference type="Pfam" id="PF13581"/>
    </source>
</evidence>
<dbReference type="CDD" id="cd16936">
    <property type="entry name" value="HATPase_RsbW-like"/>
    <property type="match status" value="1"/>
</dbReference>
<dbReference type="InterPro" id="IPR036890">
    <property type="entry name" value="HATPase_C_sf"/>
</dbReference>
<keyword evidence="1" id="KW-0418">Kinase</keyword>
<dbReference type="PANTHER" id="PTHR35526">
    <property type="entry name" value="ANTI-SIGMA-F FACTOR RSBW-RELATED"/>
    <property type="match status" value="1"/>
</dbReference>